<feature type="compositionally biased region" description="Low complexity" evidence="1">
    <location>
        <begin position="46"/>
        <end position="61"/>
    </location>
</feature>
<protein>
    <submittedName>
        <fullName evidence="3">Uncharacterized protein</fullName>
    </submittedName>
</protein>
<reference evidence="3" key="1">
    <citation type="journal article" date="2020" name="Stud. Mycol.">
        <title>101 Dothideomycetes genomes: a test case for predicting lifestyles and emergence of pathogens.</title>
        <authorList>
            <person name="Haridas S."/>
            <person name="Albert R."/>
            <person name="Binder M."/>
            <person name="Bloem J."/>
            <person name="Labutti K."/>
            <person name="Salamov A."/>
            <person name="Andreopoulos B."/>
            <person name="Baker S."/>
            <person name="Barry K."/>
            <person name="Bills G."/>
            <person name="Bluhm B."/>
            <person name="Cannon C."/>
            <person name="Castanera R."/>
            <person name="Culley D."/>
            <person name="Daum C."/>
            <person name="Ezra D."/>
            <person name="Gonzalez J."/>
            <person name="Henrissat B."/>
            <person name="Kuo A."/>
            <person name="Liang C."/>
            <person name="Lipzen A."/>
            <person name="Lutzoni F."/>
            <person name="Magnuson J."/>
            <person name="Mondo S."/>
            <person name="Nolan M."/>
            <person name="Ohm R."/>
            <person name="Pangilinan J."/>
            <person name="Park H.-J."/>
            <person name="Ramirez L."/>
            <person name="Alfaro M."/>
            <person name="Sun H."/>
            <person name="Tritt A."/>
            <person name="Yoshinaga Y."/>
            <person name="Zwiers L.-H."/>
            <person name="Turgeon B."/>
            <person name="Goodwin S."/>
            <person name="Spatafora J."/>
            <person name="Crous P."/>
            <person name="Grigoriev I."/>
        </authorList>
    </citation>
    <scope>NUCLEOTIDE SEQUENCE</scope>
    <source>
        <strain evidence="3">CBS 110217</strain>
    </source>
</reference>
<proteinExistence type="predicted"/>
<evidence type="ECO:0000256" key="1">
    <source>
        <dbReference type="SAM" id="MobiDB-lite"/>
    </source>
</evidence>
<feature type="compositionally biased region" description="Polar residues" evidence="1">
    <location>
        <begin position="79"/>
        <end position="93"/>
    </location>
</feature>
<evidence type="ECO:0000313" key="3">
    <source>
        <dbReference type="EMBL" id="KAF2036353.1"/>
    </source>
</evidence>
<feature type="non-terminal residue" evidence="3">
    <location>
        <position position="102"/>
    </location>
</feature>
<sequence length="102" mass="10780">MAGRILPIALATVVGVSIGVATFDGEFKEQRRKKLEEEYNRELAAAAAAKGQGPIPISTTAAPPPPLQQLPAKPAAPENDNTATPRSASSWSSMLGLWAWNK</sequence>
<gene>
    <name evidence="3" type="ORF">EK21DRAFT_31747</name>
</gene>
<dbReference type="EMBL" id="ML978155">
    <property type="protein sequence ID" value="KAF2036353.1"/>
    <property type="molecule type" value="Genomic_DNA"/>
</dbReference>
<dbReference type="OrthoDB" id="3770004at2759"/>
<name>A0A9P4HKR6_9PLEO</name>
<evidence type="ECO:0000256" key="2">
    <source>
        <dbReference type="SAM" id="Phobius"/>
    </source>
</evidence>
<feature type="region of interest" description="Disordered" evidence="1">
    <location>
        <begin position="46"/>
        <end position="102"/>
    </location>
</feature>
<evidence type="ECO:0000313" key="4">
    <source>
        <dbReference type="Proteomes" id="UP000799777"/>
    </source>
</evidence>
<dbReference type="Proteomes" id="UP000799777">
    <property type="component" value="Unassembled WGS sequence"/>
</dbReference>
<keyword evidence="4" id="KW-1185">Reference proteome</keyword>
<keyword evidence="2" id="KW-0472">Membrane</keyword>
<dbReference type="AlphaFoldDB" id="A0A9P4HKR6"/>
<accession>A0A9P4HKR6</accession>
<keyword evidence="2" id="KW-0812">Transmembrane</keyword>
<keyword evidence="2" id="KW-1133">Transmembrane helix</keyword>
<organism evidence="3 4">
    <name type="scientific">Setomelanomma holmii</name>
    <dbReference type="NCBI Taxonomy" id="210430"/>
    <lineage>
        <taxon>Eukaryota</taxon>
        <taxon>Fungi</taxon>
        <taxon>Dikarya</taxon>
        <taxon>Ascomycota</taxon>
        <taxon>Pezizomycotina</taxon>
        <taxon>Dothideomycetes</taxon>
        <taxon>Pleosporomycetidae</taxon>
        <taxon>Pleosporales</taxon>
        <taxon>Pleosporineae</taxon>
        <taxon>Phaeosphaeriaceae</taxon>
        <taxon>Setomelanomma</taxon>
    </lineage>
</organism>
<comment type="caution">
    <text evidence="3">The sequence shown here is derived from an EMBL/GenBank/DDBJ whole genome shotgun (WGS) entry which is preliminary data.</text>
</comment>
<feature type="transmembrane region" description="Helical" evidence="2">
    <location>
        <begin position="6"/>
        <end position="25"/>
    </location>
</feature>
<dbReference type="InterPro" id="IPR057394">
    <property type="entry name" value="PIGBOS1"/>
</dbReference>
<dbReference type="Pfam" id="PF23670">
    <property type="entry name" value="PIGBOS1"/>
    <property type="match status" value="1"/>
</dbReference>